<dbReference type="Pfam" id="PF04916">
    <property type="entry name" value="Phospholip_B"/>
    <property type="match status" value="1"/>
</dbReference>
<keyword evidence="5 7" id="KW-0443">Lipid metabolism</keyword>
<dbReference type="GO" id="GO:0016042">
    <property type="term" value="P:lipid catabolic process"/>
    <property type="evidence" value="ECO:0007669"/>
    <property type="project" value="UniProtKB-KW"/>
</dbReference>
<accession>A0ABD0ZJ68</accession>
<dbReference type="EC" id="3.1.1.-" evidence="7"/>
<protein>
    <recommendedName>
        <fullName evidence="7">Phospholipase B-like</fullName>
        <ecNumber evidence="7">3.1.1.-</ecNumber>
    </recommendedName>
</protein>
<name>A0ABD0ZJ68_9HEMI</name>
<keyword evidence="2" id="KW-0732">Signal</keyword>
<dbReference type="InterPro" id="IPR007000">
    <property type="entry name" value="PLipase_B-like"/>
</dbReference>
<comment type="caution">
    <text evidence="8">The sequence shown here is derived from an EMBL/GenBank/DDBJ whole genome shotgun (WGS) entry which is preliminary data.</text>
</comment>
<dbReference type="PANTHER" id="PTHR12370">
    <property type="entry name" value="PHOSPHOLIPASE B-RELATED"/>
    <property type="match status" value="1"/>
</dbReference>
<keyword evidence="9" id="KW-1185">Reference proteome</keyword>
<evidence type="ECO:0000256" key="7">
    <source>
        <dbReference type="RuleBase" id="RU364138"/>
    </source>
</evidence>
<keyword evidence="6" id="KW-0325">Glycoprotein</keyword>
<organism evidence="8 9">
    <name type="scientific">Ranatra chinensis</name>
    <dbReference type="NCBI Taxonomy" id="642074"/>
    <lineage>
        <taxon>Eukaryota</taxon>
        <taxon>Metazoa</taxon>
        <taxon>Ecdysozoa</taxon>
        <taxon>Arthropoda</taxon>
        <taxon>Hexapoda</taxon>
        <taxon>Insecta</taxon>
        <taxon>Pterygota</taxon>
        <taxon>Neoptera</taxon>
        <taxon>Paraneoptera</taxon>
        <taxon>Hemiptera</taxon>
        <taxon>Heteroptera</taxon>
        <taxon>Panheteroptera</taxon>
        <taxon>Nepomorpha</taxon>
        <taxon>Nepidae</taxon>
        <taxon>Ranatrinae</taxon>
        <taxon>Ranatra</taxon>
    </lineage>
</organism>
<dbReference type="AlphaFoldDB" id="A0ABD0ZJ68"/>
<keyword evidence="4 7" id="KW-0442">Lipid degradation</keyword>
<evidence type="ECO:0000256" key="3">
    <source>
        <dbReference type="ARBA" id="ARBA00022801"/>
    </source>
</evidence>
<evidence type="ECO:0000256" key="1">
    <source>
        <dbReference type="ARBA" id="ARBA00007835"/>
    </source>
</evidence>
<evidence type="ECO:0000256" key="5">
    <source>
        <dbReference type="ARBA" id="ARBA00023098"/>
    </source>
</evidence>
<feature type="non-terminal residue" evidence="8">
    <location>
        <position position="1"/>
    </location>
</feature>
<comment type="similarity">
    <text evidence="1 7">Belongs to the phospholipase B-like family.</text>
</comment>
<gene>
    <name evidence="8" type="ORF">AAG570_000756</name>
</gene>
<evidence type="ECO:0000256" key="4">
    <source>
        <dbReference type="ARBA" id="ARBA00022963"/>
    </source>
</evidence>
<evidence type="ECO:0000313" key="9">
    <source>
        <dbReference type="Proteomes" id="UP001558652"/>
    </source>
</evidence>
<evidence type="ECO:0000256" key="6">
    <source>
        <dbReference type="ARBA" id="ARBA00023180"/>
    </source>
</evidence>
<sequence>YQVNLYYRQLEGIKDGYNVVQATATKFTLRDILMINMLFDLGTIVEVFGDRKENEGRPANLGSCSAIVKLLPDYEDLLMAHNTWTSYNTMLRVMKKYDISVHLIENSNTVVPGRIMAFSSYPGTVFSGDDFTVVSSGLVTMETTNGVYNTKLWPLVSENSVMESIRSLVANRLARNGHEWVSTFRMKNSGTYNNQWMVVDYNKFTPGSLKPQKGLLTIAEQLPGEIMSMDLTNVLNLKGYWASYNVPYFSHVYNVSGYYDKFLQYGDWFSHDNCPRAKIFKREQAKVKDLTSLMDLMRYNNYKNDPYSACTGCRPLQNACNAIAARCDLNPQNGTYLIENLAHRLHGATDAKVINSTMIKTFSIYAVSGPTLGNGLPVFEWSELTEQDYVPHYGLPNKWKFKPLIHQWEL</sequence>
<dbReference type="PANTHER" id="PTHR12370:SF3">
    <property type="entry name" value="PHOSPHOLIPASE B-LIKE 2-RELATED"/>
    <property type="match status" value="1"/>
</dbReference>
<evidence type="ECO:0000313" key="8">
    <source>
        <dbReference type="EMBL" id="KAL1140828.1"/>
    </source>
</evidence>
<evidence type="ECO:0000256" key="2">
    <source>
        <dbReference type="ARBA" id="ARBA00022729"/>
    </source>
</evidence>
<comment type="function">
    <text evidence="7">Putative phospholipase.</text>
</comment>
<dbReference type="Proteomes" id="UP001558652">
    <property type="component" value="Unassembled WGS sequence"/>
</dbReference>
<dbReference type="Gene3D" id="3.60.60.30">
    <property type="match status" value="1"/>
</dbReference>
<reference evidence="8 9" key="1">
    <citation type="submission" date="2024-07" db="EMBL/GenBank/DDBJ databases">
        <title>Chromosome-level genome assembly of the water stick insect Ranatra chinensis (Heteroptera: Nepidae).</title>
        <authorList>
            <person name="Liu X."/>
        </authorList>
    </citation>
    <scope>NUCLEOTIDE SEQUENCE [LARGE SCALE GENOMIC DNA]</scope>
    <source>
        <strain evidence="8">Cailab_2021Rc</strain>
        <tissue evidence="8">Muscle</tissue>
    </source>
</reference>
<proteinExistence type="inferred from homology"/>
<keyword evidence="3 7" id="KW-0378">Hydrolase</keyword>
<dbReference type="GO" id="GO:0016787">
    <property type="term" value="F:hydrolase activity"/>
    <property type="evidence" value="ECO:0007669"/>
    <property type="project" value="UniProtKB-KW"/>
</dbReference>
<dbReference type="EMBL" id="JBFDAA010000001">
    <property type="protein sequence ID" value="KAL1140828.1"/>
    <property type="molecule type" value="Genomic_DNA"/>
</dbReference>